<evidence type="ECO:0000313" key="2">
    <source>
        <dbReference type="Proteomes" id="UP000265520"/>
    </source>
</evidence>
<protein>
    <submittedName>
        <fullName evidence="1">Disease resistance protein</fullName>
    </submittedName>
</protein>
<dbReference type="EMBL" id="LXQA010174007">
    <property type="protein sequence ID" value="MCI29654.1"/>
    <property type="molecule type" value="Genomic_DNA"/>
</dbReference>
<evidence type="ECO:0000313" key="1">
    <source>
        <dbReference type="EMBL" id="MCI29654.1"/>
    </source>
</evidence>
<reference evidence="1 2" key="1">
    <citation type="journal article" date="2018" name="Front. Plant Sci.">
        <title>Red Clover (Trifolium pratense) and Zigzag Clover (T. medium) - A Picture of Genomic Similarities and Differences.</title>
        <authorList>
            <person name="Dluhosova J."/>
            <person name="Istvanek J."/>
            <person name="Nedelnik J."/>
            <person name="Repkova J."/>
        </authorList>
    </citation>
    <scope>NUCLEOTIDE SEQUENCE [LARGE SCALE GENOMIC DNA]</scope>
    <source>
        <strain evidence="2">cv. 10/8</strain>
        <tissue evidence="1">Leaf</tissue>
    </source>
</reference>
<comment type="caution">
    <text evidence="1">The sequence shown here is derived from an EMBL/GenBank/DDBJ whole genome shotgun (WGS) entry which is preliminary data.</text>
</comment>
<dbReference type="AlphaFoldDB" id="A0A392R0N6"/>
<accession>A0A392R0N6</accession>
<organism evidence="1 2">
    <name type="scientific">Trifolium medium</name>
    <dbReference type="NCBI Taxonomy" id="97028"/>
    <lineage>
        <taxon>Eukaryota</taxon>
        <taxon>Viridiplantae</taxon>
        <taxon>Streptophyta</taxon>
        <taxon>Embryophyta</taxon>
        <taxon>Tracheophyta</taxon>
        <taxon>Spermatophyta</taxon>
        <taxon>Magnoliopsida</taxon>
        <taxon>eudicotyledons</taxon>
        <taxon>Gunneridae</taxon>
        <taxon>Pentapetalae</taxon>
        <taxon>rosids</taxon>
        <taxon>fabids</taxon>
        <taxon>Fabales</taxon>
        <taxon>Fabaceae</taxon>
        <taxon>Papilionoideae</taxon>
        <taxon>50 kb inversion clade</taxon>
        <taxon>NPAAA clade</taxon>
        <taxon>Hologalegina</taxon>
        <taxon>IRL clade</taxon>
        <taxon>Trifolieae</taxon>
        <taxon>Trifolium</taxon>
    </lineage>
</organism>
<proteinExistence type="predicted"/>
<dbReference type="Proteomes" id="UP000265520">
    <property type="component" value="Unassembled WGS sequence"/>
</dbReference>
<keyword evidence="2" id="KW-1185">Reference proteome</keyword>
<name>A0A392R0N6_9FABA</name>
<sequence length="115" mass="12996">MNWLQKVDEVIEKANQLQNDPRRTNARCSRWPFPNLVLRHQLSRKATKIVKDVVHVQGKGTFDRIGYLPILDGETSSSSATRGGENYETRETLKENIMKALAHNNSCNIGVYGLG</sequence>
<feature type="non-terminal residue" evidence="1">
    <location>
        <position position="115"/>
    </location>
</feature>